<dbReference type="InterPro" id="IPR015797">
    <property type="entry name" value="NUDIX_hydrolase-like_dom_sf"/>
</dbReference>
<feature type="domain" description="Nudix hydrolase" evidence="5">
    <location>
        <begin position="36"/>
        <end position="158"/>
    </location>
</feature>
<dbReference type="PANTHER" id="PTHR43222:SF2">
    <property type="entry name" value="NUDIX HYDROLASE 23, CHLOROPLASTIC"/>
    <property type="match status" value="1"/>
</dbReference>
<dbReference type="PROSITE" id="PS00893">
    <property type="entry name" value="NUDIX_BOX"/>
    <property type="match status" value="1"/>
</dbReference>
<dbReference type="Proteomes" id="UP000322553">
    <property type="component" value="Chromosome"/>
</dbReference>
<comment type="cofactor">
    <cofactor evidence="1">
        <name>Mg(2+)</name>
        <dbReference type="ChEBI" id="CHEBI:18420"/>
    </cofactor>
</comment>
<evidence type="ECO:0000256" key="3">
    <source>
        <dbReference type="ARBA" id="ARBA00022842"/>
    </source>
</evidence>
<dbReference type="InterPro" id="IPR000086">
    <property type="entry name" value="NUDIX_hydrolase_dom"/>
</dbReference>
<dbReference type="AlphaFoldDB" id="A0A5C0ZZ43"/>
<gene>
    <name evidence="6" type="ORF">FY550_12190</name>
</gene>
<keyword evidence="7" id="KW-1185">Reference proteome</keyword>
<evidence type="ECO:0000313" key="7">
    <source>
        <dbReference type="Proteomes" id="UP000322553"/>
    </source>
</evidence>
<proteinExistence type="inferred from homology"/>
<keyword evidence="3" id="KW-0460">Magnesium</keyword>
<dbReference type="PROSITE" id="PS51462">
    <property type="entry name" value="NUDIX"/>
    <property type="match status" value="1"/>
</dbReference>
<evidence type="ECO:0000259" key="5">
    <source>
        <dbReference type="PROSITE" id="PS51462"/>
    </source>
</evidence>
<organism evidence="6 7">
    <name type="scientific">Kushneria phosphatilytica</name>
    <dbReference type="NCBI Taxonomy" id="657387"/>
    <lineage>
        <taxon>Bacteria</taxon>
        <taxon>Pseudomonadati</taxon>
        <taxon>Pseudomonadota</taxon>
        <taxon>Gammaproteobacteria</taxon>
        <taxon>Oceanospirillales</taxon>
        <taxon>Halomonadaceae</taxon>
        <taxon>Kushneria</taxon>
    </lineage>
</organism>
<dbReference type="Gene3D" id="3.90.79.10">
    <property type="entry name" value="Nucleoside Triphosphate Pyrophosphohydrolase"/>
    <property type="match status" value="1"/>
</dbReference>
<comment type="similarity">
    <text evidence="4">Belongs to the Nudix hydrolase family.</text>
</comment>
<dbReference type="Pfam" id="PF14803">
    <property type="entry name" value="Zn_ribbon_Nudix"/>
    <property type="match status" value="1"/>
</dbReference>
<dbReference type="InterPro" id="IPR020476">
    <property type="entry name" value="Nudix_hydrolase"/>
</dbReference>
<evidence type="ECO:0000256" key="1">
    <source>
        <dbReference type="ARBA" id="ARBA00001946"/>
    </source>
</evidence>
<accession>A0A5C0ZZ43</accession>
<evidence type="ECO:0000313" key="6">
    <source>
        <dbReference type="EMBL" id="QEL11822.1"/>
    </source>
</evidence>
<dbReference type="PRINTS" id="PR00502">
    <property type="entry name" value="NUDIXFAMILY"/>
</dbReference>
<evidence type="ECO:0000256" key="4">
    <source>
        <dbReference type="RuleBase" id="RU003476"/>
    </source>
</evidence>
<protein>
    <submittedName>
        <fullName evidence="6">NUDIX hydrolase</fullName>
    </submittedName>
</protein>
<sequence length="189" mass="21598">MNFCSHCGAPVRLAIPAGDDRLRYLCDRCGTIHYQNPRIVAGTLPLIDDRVLLCRRAISPRDGYWTLPAGFMENGETTEQAARRETREEAGAELTELSLYTLIDLPHIHQVYMIFIGRLAGDFSAGPESREVRLFEESAIPWESLAFPTIERTLRHFFDDRRRELPPGAERFSLHVGSFERWQAPARPD</sequence>
<dbReference type="Gene3D" id="2.20.70.10">
    <property type="match status" value="1"/>
</dbReference>
<evidence type="ECO:0000256" key="2">
    <source>
        <dbReference type="ARBA" id="ARBA00022801"/>
    </source>
</evidence>
<dbReference type="InterPro" id="IPR020084">
    <property type="entry name" value="NUDIX_hydrolase_CS"/>
</dbReference>
<dbReference type="PANTHER" id="PTHR43222">
    <property type="entry name" value="NUDIX HYDROLASE 23"/>
    <property type="match status" value="1"/>
</dbReference>
<dbReference type="Pfam" id="PF00293">
    <property type="entry name" value="NUDIX"/>
    <property type="match status" value="1"/>
</dbReference>
<dbReference type="GO" id="GO:0016787">
    <property type="term" value="F:hydrolase activity"/>
    <property type="evidence" value="ECO:0007669"/>
    <property type="project" value="UniProtKB-KW"/>
</dbReference>
<dbReference type="RefSeq" id="WP_149054554.1">
    <property type="nucleotide sequence ID" value="NZ_CP043420.1"/>
</dbReference>
<keyword evidence="2 4" id="KW-0378">Hydrolase</keyword>
<dbReference type="InterPro" id="IPR029401">
    <property type="entry name" value="Nudix_N"/>
</dbReference>
<dbReference type="EMBL" id="CP043420">
    <property type="protein sequence ID" value="QEL11822.1"/>
    <property type="molecule type" value="Genomic_DNA"/>
</dbReference>
<dbReference type="KEGG" id="kuy:FY550_12190"/>
<dbReference type="SUPFAM" id="SSF55811">
    <property type="entry name" value="Nudix"/>
    <property type="match status" value="1"/>
</dbReference>
<reference evidence="6 7" key="1">
    <citation type="submission" date="2019-08" db="EMBL/GenBank/DDBJ databases">
        <title>Complete genome sequence of Kushneria sp. YCWA18, a halophilic phosphate-solubilizing bacterium isolated from Daqiao saltern in China.</title>
        <authorList>
            <person name="Du G.-X."/>
            <person name="Qu L.-Y."/>
        </authorList>
    </citation>
    <scope>NUCLEOTIDE SEQUENCE [LARGE SCALE GENOMIC DNA]</scope>
    <source>
        <strain evidence="6 7">YCWA18</strain>
    </source>
</reference>
<name>A0A5C0ZZ43_9GAMM</name>
<dbReference type="CDD" id="cd04511">
    <property type="entry name" value="NUDIX_Hydrolase"/>
    <property type="match status" value="1"/>
</dbReference>